<dbReference type="Pfam" id="PF07963">
    <property type="entry name" value="N_methyl"/>
    <property type="match status" value="1"/>
</dbReference>
<organism evidence="13 14">
    <name type="scientific">Vreelandella alkaliphila</name>
    <dbReference type="NCBI Taxonomy" id="272774"/>
    <lineage>
        <taxon>Bacteria</taxon>
        <taxon>Pseudomonadati</taxon>
        <taxon>Pseudomonadota</taxon>
        <taxon>Gammaproteobacteria</taxon>
        <taxon>Oceanospirillales</taxon>
        <taxon>Halomonadaceae</taxon>
        <taxon>Vreelandella</taxon>
    </lineage>
</organism>
<dbReference type="SUPFAM" id="SSF54523">
    <property type="entry name" value="Pili subunits"/>
    <property type="match status" value="1"/>
</dbReference>
<dbReference type="AlphaFoldDB" id="A0A7C9JZA3"/>
<evidence type="ECO:0000256" key="6">
    <source>
        <dbReference type="ARBA" id="ARBA00022692"/>
    </source>
</evidence>
<dbReference type="InterPro" id="IPR022346">
    <property type="entry name" value="T2SS_GspH"/>
</dbReference>
<protein>
    <recommendedName>
        <fullName evidence="2">Type II secretion system protein H</fullName>
    </recommendedName>
    <alternativeName>
        <fullName evidence="10">General secretion pathway protein H</fullName>
    </alternativeName>
</protein>
<name>A0A7C9JZA3_9GAMM</name>
<evidence type="ECO:0000259" key="12">
    <source>
        <dbReference type="Pfam" id="PF12019"/>
    </source>
</evidence>
<dbReference type="GO" id="GO:0015628">
    <property type="term" value="P:protein secretion by the type II secretion system"/>
    <property type="evidence" value="ECO:0007669"/>
    <property type="project" value="InterPro"/>
</dbReference>
<keyword evidence="4" id="KW-0488">Methylation</keyword>
<dbReference type="Pfam" id="PF12019">
    <property type="entry name" value="GspH"/>
    <property type="match status" value="1"/>
</dbReference>
<sequence length="174" mass="18793">MSPTDNGIPHTRIQGFTLLELVIALLLISALAAWGIPNFQVLGQNTAVTADINRLQTAFSLARNTAITQRMTATVCPTNTARSACTDDWSNTLVVFKGDSTSQIGEEDIVRLFPAIAATTVTYSRGMQRVSYSTLGHTSGFNGRFDICAESIRGRTLVLSRLGRLRIDETPAGC</sequence>
<dbReference type="EMBL" id="JAAEHK010000031">
    <property type="protein sequence ID" value="NDL72058.1"/>
    <property type="molecule type" value="Genomic_DNA"/>
</dbReference>
<evidence type="ECO:0000256" key="10">
    <source>
        <dbReference type="ARBA" id="ARBA00030775"/>
    </source>
</evidence>
<dbReference type="Gene3D" id="3.55.40.10">
    <property type="entry name" value="minor pseudopilin epsh domain"/>
    <property type="match status" value="1"/>
</dbReference>
<dbReference type="InterPro" id="IPR012902">
    <property type="entry name" value="N_methyl_site"/>
</dbReference>
<proteinExistence type="inferred from homology"/>
<evidence type="ECO:0000256" key="4">
    <source>
        <dbReference type="ARBA" id="ARBA00022481"/>
    </source>
</evidence>
<evidence type="ECO:0000256" key="1">
    <source>
        <dbReference type="ARBA" id="ARBA00004377"/>
    </source>
</evidence>
<dbReference type="InterPro" id="IPR045584">
    <property type="entry name" value="Pilin-like"/>
</dbReference>
<dbReference type="Proteomes" id="UP000480312">
    <property type="component" value="Unassembled WGS sequence"/>
</dbReference>
<dbReference type="RefSeq" id="WP_162219899.1">
    <property type="nucleotide sequence ID" value="NZ_JAAEHK010000031.1"/>
</dbReference>
<feature type="transmembrane region" description="Helical" evidence="11">
    <location>
        <begin position="16"/>
        <end position="36"/>
    </location>
</feature>
<keyword evidence="3" id="KW-1003">Cell membrane</keyword>
<evidence type="ECO:0000313" key="13">
    <source>
        <dbReference type="EMBL" id="NDL72058.1"/>
    </source>
</evidence>
<dbReference type="GO" id="GO:0005886">
    <property type="term" value="C:plasma membrane"/>
    <property type="evidence" value="ECO:0007669"/>
    <property type="project" value="UniProtKB-SubCell"/>
</dbReference>
<keyword evidence="7 11" id="KW-1133">Transmembrane helix</keyword>
<gene>
    <name evidence="13" type="ORF">GPL32_16245</name>
</gene>
<feature type="domain" description="General secretion pathway GspH" evidence="12">
    <location>
        <begin position="52"/>
        <end position="163"/>
    </location>
</feature>
<comment type="caution">
    <text evidence="13">The sequence shown here is derived from an EMBL/GenBank/DDBJ whole genome shotgun (WGS) entry which is preliminary data.</text>
</comment>
<evidence type="ECO:0000256" key="7">
    <source>
        <dbReference type="ARBA" id="ARBA00022989"/>
    </source>
</evidence>
<evidence type="ECO:0000256" key="8">
    <source>
        <dbReference type="ARBA" id="ARBA00023136"/>
    </source>
</evidence>
<dbReference type="GO" id="GO:0015627">
    <property type="term" value="C:type II protein secretion system complex"/>
    <property type="evidence" value="ECO:0007669"/>
    <property type="project" value="InterPro"/>
</dbReference>
<dbReference type="OrthoDB" id="6198194at2"/>
<evidence type="ECO:0000256" key="11">
    <source>
        <dbReference type="SAM" id="Phobius"/>
    </source>
</evidence>
<evidence type="ECO:0000256" key="5">
    <source>
        <dbReference type="ARBA" id="ARBA00022519"/>
    </source>
</evidence>
<dbReference type="NCBIfam" id="TIGR02532">
    <property type="entry name" value="IV_pilin_GFxxxE"/>
    <property type="match status" value="1"/>
</dbReference>
<keyword evidence="5" id="KW-0997">Cell inner membrane</keyword>
<comment type="similarity">
    <text evidence="9">Belongs to the GSP H family.</text>
</comment>
<evidence type="ECO:0000256" key="9">
    <source>
        <dbReference type="ARBA" id="ARBA00025772"/>
    </source>
</evidence>
<evidence type="ECO:0000313" key="14">
    <source>
        <dbReference type="Proteomes" id="UP000480312"/>
    </source>
</evidence>
<accession>A0A7C9JZA3</accession>
<keyword evidence="6 11" id="KW-0812">Transmembrane</keyword>
<keyword evidence="8 11" id="KW-0472">Membrane</keyword>
<dbReference type="PROSITE" id="PS00409">
    <property type="entry name" value="PROKAR_NTER_METHYL"/>
    <property type="match status" value="1"/>
</dbReference>
<comment type="subcellular location">
    <subcellularLocation>
        <location evidence="1">Cell inner membrane</location>
        <topology evidence="1">Single-pass membrane protein</topology>
    </subcellularLocation>
</comment>
<evidence type="ECO:0000256" key="3">
    <source>
        <dbReference type="ARBA" id="ARBA00022475"/>
    </source>
</evidence>
<evidence type="ECO:0000256" key="2">
    <source>
        <dbReference type="ARBA" id="ARBA00021549"/>
    </source>
</evidence>
<reference evidence="13 14" key="1">
    <citation type="submission" date="2020-01" db="EMBL/GenBank/DDBJ databases">
        <title>Whole genome sequencing of Halomonas alkaliphila strain LS44.</title>
        <authorList>
            <person name="Kumar S."/>
            <person name="Paul D."/>
            <person name="Shouche Y."/>
            <person name="Suryavanshi M.V."/>
        </authorList>
    </citation>
    <scope>NUCLEOTIDE SEQUENCE [LARGE SCALE GENOMIC DNA]</scope>
    <source>
        <strain evidence="13 14">LS44</strain>
    </source>
</reference>